<dbReference type="AlphaFoldDB" id="A0A1W9ZEU2"/>
<protein>
    <submittedName>
        <fullName evidence="3">Uncharacterized protein</fullName>
    </submittedName>
</protein>
<comment type="caution">
    <text evidence="3">The sequence shown here is derived from an EMBL/GenBank/DDBJ whole genome shotgun (WGS) entry which is preliminary data.</text>
</comment>
<feature type="transmembrane region" description="Helical" evidence="2">
    <location>
        <begin position="30"/>
        <end position="50"/>
    </location>
</feature>
<keyword evidence="2" id="KW-0472">Membrane</keyword>
<name>A0A1W9ZEU2_MYCAN</name>
<keyword evidence="2" id="KW-1133">Transmembrane helix</keyword>
<keyword evidence="4" id="KW-1185">Reference proteome</keyword>
<feature type="region of interest" description="Disordered" evidence="1">
    <location>
        <begin position="76"/>
        <end position="101"/>
    </location>
</feature>
<gene>
    <name evidence="3" type="ORF">BST12_23755</name>
</gene>
<proteinExistence type="predicted"/>
<sequence>MRVETSSVSVVFGTMAAVSAVSDFFTQPGLWWGVPLGAIVAGTVGPVITARSVRASDRRKGTQEEKMHTLKADQDERLQAQKDAREDKLRREKEEREDKLRREETLYSAAIEFTEVASDILMNSVDIKGAFNSIRDKFYNRVGITDPNVDIKVEHATKVSENTKRIGVPFNKLRLVAPSHVLEAATQLNAAILAVLQTTTEPFATPVTFKTAGDRLDNFFSVFRKEVGQDEYTQSTSNRAVDSFMQTLKRQVDEYMEQAKADMKAAGFRTTPWDIPGAKSASEQGASGEPSFAGPASFVAVRSLRVGDYISLQIGQRGTGLRGLVSIIRSFNRERTRMTVFIQDAGKTVTLNVGPDHQFFRVPAPRAAS</sequence>
<reference evidence="3 4" key="1">
    <citation type="submission" date="2017-02" db="EMBL/GenBank/DDBJ databases">
        <title>The new phylogeny of genus Mycobacterium.</title>
        <authorList>
            <person name="Tortoli E."/>
            <person name="Trovato A."/>
            <person name="Cirillo D.M."/>
        </authorList>
    </citation>
    <scope>NUCLEOTIDE SEQUENCE [LARGE SCALE GENOMIC DNA]</scope>
    <source>
        <strain evidence="3 4">DSM 45057</strain>
    </source>
</reference>
<organism evidence="3 4">
    <name type="scientific">Mycobacterium angelicum</name>
    <dbReference type="NCBI Taxonomy" id="470074"/>
    <lineage>
        <taxon>Bacteria</taxon>
        <taxon>Bacillati</taxon>
        <taxon>Actinomycetota</taxon>
        <taxon>Actinomycetes</taxon>
        <taxon>Mycobacteriales</taxon>
        <taxon>Mycobacteriaceae</taxon>
        <taxon>Mycobacterium</taxon>
    </lineage>
</organism>
<dbReference type="Proteomes" id="UP000192284">
    <property type="component" value="Unassembled WGS sequence"/>
</dbReference>
<evidence type="ECO:0000313" key="3">
    <source>
        <dbReference type="EMBL" id="ORA13656.1"/>
    </source>
</evidence>
<keyword evidence="2" id="KW-0812">Transmembrane</keyword>
<evidence type="ECO:0000256" key="2">
    <source>
        <dbReference type="SAM" id="Phobius"/>
    </source>
</evidence>
<evidence type="ECO:0000256" key="1">
    <source>
        <dbReference type="SAM" id="MobiDB-lite"/>
    </source>
</evidence>
<accession>A0A1W9ZEU2</accession>
<dbReference type="EMBL" id="MVHE01000062">
    <property type="protein sequence ID" value="ORA13656.1"/>
    <property type="molecule type" value="Genomic_DNA"/>
</dbReference>
<evidence type="ECO:0000313" key="4">
    <source>
        <dbReference type="Proteomes" id="UP000192284"/>
    </source>
</evidence>